<dbReference type="GO" id="GO:0051274">
    <property type="term" value="P:beta-glucan biosynthetic process"/>
    <property type="evidence" value="ECO:0007669"/>
    <property type="project" value="TreeGrafter"/>
</dbReference>
<dbReference type="Pfam" id="PF04349">
    <property type="entry name" value="MdoG"/>
    <property type="match status" value="1"/>
</dbReference>
<evidence type="ECO:0000256" key="3">
    <source>
        <dbReference type="ARBA" id="ARBA00009284"/>
    </source>
</evidence>
<comment type="similarity">
    <text evidence="3">Belongs to the OpgD/OpgG family.</text>
</comment>
<dbReference type="AlphaFoldDB" id="A0A318SXQ7"/>
<evidence type="ECO:0000256" key="4">
    <source>
        <dbReference type="ARBA" id="ARBA00022729"/>
    </source>
</evidence>
<keyword evidence="5" id="KW-0574">Periplasm</keyword>
<evidence type="ECO:0000259" key="7">
    <source>
        <dbReference type="Pfam" id="PF04349"/>
    </source>
</evidence>
<dbReference type="Gene3D" id="2.70.98.10">
    <property type="match status" value="2"/>
</dbReference>
<keyword evidence="9" id="KW-1185">Reference proteome</keyword>
<name>A0A318SXQ7_9RHOB</name>
<dbReference type="PIRSF" id="PIRSF006281">
    <property type="entry name" value="MdoG"/>
    <property type="match status" value="1"/>
</dbReference>
<evidence type="ECO:0000256" key="1">
    <source>
        <dbReference type="ARBA" id="ARBA00004418"/>
    </source>
</evidence>
<dbReference type="RefSeq" id="WP_245904668.1">
    <property type="nucleotide sequence ID" value="NZ_QJTE01000001.1"/>
</dbReference>
<organism evidence="8 9">
    <name type="scientific">Pseudoroseicyclus aestuarii</name>
    <dbReference type="NCBI Taxonomy" id="1795041"/>
    <lineage>
        <taxon>Bacteria</taxon>
        <taxon>Pseudomonadati</taxon>
        <taxon>Pseudomonadota</taxon>
        <taxon>Alphaproteobacteria</taxon>
        <taxon>Rhodobacterales</taxon>
        <taxon>Paracoccaceae</taxon>
        <taxon>Pseudoroseicyclus</taxon>
    </lineage>
</organism>
<dbReference type="InterPro" id="IPR014756">
    <property type="entry name" value="Ig_E-set"/>
</dbReference>
<dbReference type="PANTHER" id="PTHR30504:SF3">
    <property type="entry name" value="GLUCANS BIOSYNTHESIS PROTEIN D"/>
    <property type="match status" value="1"/>
</dbReference>
<comment type="pathway">
    <text evidence="2">Glycan metabolism; osmoregulated periplasmic glucan (OPG) biosynthesis.</text>
</comment>
<reference evidence="8 9" key="1">
    <citation type="submission" date="2018-06" db="EMBL/GenBank/DDBJ databases">
        <title>Genomic Encyclopedia of Type Strains, Phase III (KMG-III): the genomes of soil and plant-associated and newly described type strains.</title>
        <authorList>
            <person name="Whitman W."/>
        </authorList>
    </citation>
    <scope>NUCLEOTIDE SEQUENCE [LARGE SCALE GENOMIC DNA]</scope>
    <source>
        <strain evidence="8 9">CECT 9025</strain>
    </source>
</reference>
<dbReference type="PROSITE" id="PS51318">
    <property type="entry name" value="TAT"/>
    <property type="match status" value="1"/>
</dbReference>
<dbReference type="SUPFAM" id="SSF81296">
    <property type="entry name" value="E set domains"/>
    <property type="match status" value="1"/>
</dbReference>
<evidence type="ECO:0000256" key="2">
    <source>
        <dbReference type="ARBA" id="ARBA00005001"/>
    </source>
</evidence>
<dbReference type="InterPro" id="IPR011013">
    <property type="entry name" value="Gal_mutarotase_sf_dom"/>
</dbReference>
<protein>
    <submittedName>
        <fullName evidence="8">Glucans biosynthesis protein</fullName>
    </submittedName>
</protein>
<dbReference type="PANTHER" id="PTHR30504">
    <property type="entry name" value="GLUCANS BIOSYNTHESIS PROTEIN"/>
    <property type="match status" value="1"/>
</dbReference>
<dbReference type="Proteomes" id="UP000248311">
    <property type="component" value="Unassembled WGS sequence"/>
</dbReference>
<evidence type="ECO:0000256" key="5">
    <source>
        <dbReference type="ARBA" id="ARBA00022764"/>
    </source>
</evidence>
<dbReference type="GO" id="GO:0003824">
    <property type="term" value="F:catalytic activity"/>
    <property type="evidence" value="ECO:0007669"/>
    <property type="project" value="InterPro"/>
</dbReference>
<dbReference type="InterPro" id="IPR014718">
    <property type="entry name" value="GH-type_carb-bd"/>
</dbReference>
<dbReference type="UniPathway" id="UPA00637"/>
<feature type="region of interest" description="Disordered" evidence="6">
    <location>
        <begin position="112"/>
        <end position="138"/>
    </location>
</feature>
<evidence type="ECO:0000256" key="6">
    <source>
        <dbReference type="SAM" id="MobiDB-lite"/>
    </source>
</evidence>
<dbReference type="InterPro" id="IPR006311">
    <property type="entry name" value="TAT_signal"/>
</dbReference>
<dbReference type="InterPro" id="IPR014438">
    <property type="entry name" value="Glucan_biosyn_MdoG/MdoD"/>
</dbReference>
<feature type="domain" description="Glucan biosynthesis periplasmic MdoG C-terminal" evidence="7">
    <location>
        <begin position="136"/>
        <end position="570"/>
    </location>
</feature>
<dbReference type="SUPFAM" id="SSF74650">
    <property type="entry name" value="Galactose mutarotase-like"/>
    <property type="match status" value="1"/>
</dbReference>
<comment type="subcellular location">
    <subcellularLocation>
        <location evidence="1">Periplasm</location>
    </subcellularLocation>
</comment>
<gene>
    <name evidence="8" type="ORF">DFP88_101829</name>
</gene>
<accession>A0A318SXQ7</accession>
<dbReference type="Gene3D" id="2.60.40.10">
    <property type="entry name" value="Immunoglobulins"/>
    <property type="match status" value="1"/>
</dbReference>
<keyword evidence="4" id="KW-0732">Signal</keyword>
<dbReference type="GO" id="GO:0030246">
    <property type="term" value="F:carbohydrate binding"/>
    <property type="evidence" value="ECO:0007669"/>
    <property type="project" value="InterPro"/>
</dbReference>
<evidence type="ECO:0000313" key="8">
    <source>
        <dbReference type="EMBL" id="PYE86152.1"/>
    </source>
</evidence>
<dbReference type="InterPro" id="IPR007444">
    <property type="entry name" value="Glucan_biosyn_MdoG_C"/>
</dbReference>
<dbReference type="InterPro" id="IPR013783">
    <property type="entry name" value="Ig-like_fold"/>
</dbReference>
<dbReference type="EMBL" id="QJTE01000001">
    <property type="protein sequence ID" value="PYE86152.1"/>
    <property type="molecule type" value="Genomic_DNA"/>
</dbReference>
<sequence length="573" mass="63403">MPRSYKPLPVAGRGTPHDAAVSRRRLLQVAVAAGLTARAGWPAAALAQEQAAPTEGRLAQEAQPFSFDALSEEMRLLAQEPYREPETPGDFPRPDSYDAYRRIRFRQEAARWATPEPEDAGARAETPHEMIPPGREDSDQWRPIDSFQLHAFPLGWLFEEPVRLYEVEGDQAREMLFSTADFDYDDMEAEVADDAVLPGIAGFRINAPLNRPDKMDELIAFLGASYFRALGRGSVYGASARGVAIDTATSRAEEFPRFTRFWLQRPTGDGPLVIHAALDGPSLAGAFRFTVDPGEETVMDVTARLYPREDIGQLGIAPLTSMFLFSEKNRAEFDDYRDAVHDSDGLRIVRASGDVVWRPLNNPPRLAGSYLSETSPVSFGLCQRDRDFDNYQDLGARYEKRPSLIVEPEGDWGQGIVRLVEIPTDLEANDNIVAFWIPEQEARAGDSLEFRYRLHWGNLSQDEPTELARVGETRAGAGGVSGVEAQENSRKFVIDFEGGLLGGMPADAAVELVHSSHGGEVTVATLDRLEGRDIWRAVLDVTAEDGGLVELSAHIAGYGRKLTEIWVCQWINA</sequence>
<proteinExistence type="inferred from homology"/>
<dbReference type="GO" id="GO:0030288">
    <property type="term" value="C:outer membrane-bounded periplasmic space"/>
    <property type="evidence" value="ECO:0007669"/>
    <property type="project" value="TreeGrafter"/>
</dbReference>
<evidence type="ECO:0000313" key="9">
    <source>
        <dbReference type="Proteomes" id="UP000248311"/>
    </source>
</evidence>
<comment type="caution">
    <text evidence="8">The sequence shown here is derived from an EMBL/GenBank/DDBJ whole genome shotgun (WGS) entry which is preliminary data.</text>
</comment>
<feature type="compositionally biased region" description="Basic and acidic residues" evidence="6">
    <location>
        <begin position="120"/>
        <end position="138"/>
    </location>
</feature>